<evidence type="ECO:0000313" key="7">
    <source>
        <dbReference type="Proteomes" id="UP000066284"/>
    </source>
</evidence>
<dbReference type="PANTHER" id="PTHR11807">
    <property type="entry name" value="ATPASES OF THE PP SUPERFAMILY-RELATED"/>
    <property type="match status" value="1"/>
</dbReference>
<dbReference type="Pfam" id="PF22082">
    <property type="entry name" value="TtuA_LIM_N"/>
    <property type="match status" value="1"/>
</dbReference>
<protein>
    <submittedName>
        <fullName evidence="6">Putative PP-loop ATPase, YdaO type</fullName>
    </submittedName>
</protein>
<keyword evidence="7" id="KW-1185">Reference proteome</keyword>
<evidence type="ECO:0000256" key="2">
    <source>
        <dbReference type="PIRSR" id="PIRSR004976-50"/>
    </source>
</evidence>
<dbReference type="GO" id="GO:0000049">
    <property type="term" value="F:tRNA binding"/>
    <property type="evidence" value="ECO:0007669"/>
    <property type="project" value="TreeGrafter"/>
</dbReference>
<dbReference type="GO" id="GO:0002143">
    <property type="term" value="P:tRNA wobble position uridine thiolation"/>
    <property type="evidence" value="ECO:0007669"/>
    <property type="project" value="TreeGrafter"/>
</dbReference>
<organism evidence="6 7">
    <name type="scientific">Candidatus Nitrospira inopinata</name>
    <dbReference type="NCBI Taxonomy" id="1715989"/>
    <lineage>
        <taxon>Bacteria</taxon>
        <taxon>Pseudomonadati</taxon>
        <taxon>Nitrospirota</taxon>
        <taxon>Nitrospiria</taxon>
        <taxon>Nitrospirales</taxon>
        <taxon>Nitrospiraceae</taxon>
        <taxon>Nitrospira</taxon>
    </lineage>
</organism>
<feature type="binding site" evidence="2">
    <location>
        <position position="285"/>
    </location>
    <ligand>
        <name>Zn(2+)</name>
        <dbReference type="ChEBI" id="CHEBI:29105"/>
        <label>2</label>
    </ligand>
</feature>
<feature type="binding site" evidence="2">
    <location>
        <position position="288"/>
    </location>
    <ligand>
        <name>Zn(2+)</name>
        <dbReference type="ChEBI" id="CHEBI:29105"/>
        <label>2</label>
    </ligand>
</feature>
<dbReference type="PIRSF" id="PIRSF004976">
    <property type="entry name" value="ATPase_YdaO"/>
    <property type="match status" value="1"/>
</dbReference>
<dbReference type="PANTHER" id="PTHR11807:SF27">
    <property type="entry name" value="TRNA-5-METHYLURIDINE(54) 2-SULFURTRANSFERASE"/>
    <property type="match status" value="1"/>
</dbReference>
<proteinExistence type="predicted"/>
<feature type="binding site" evidence="3">
    <location>
        <position position="160"/>
    </location>
    <ligand>
        <name>ATP</name>
        <dbReference type="ChEBI" id="CHEBI:30616"/>
    </ligand>
</feature>
<feature type="binding site" evidence="2">
    <location>
        <position position="3"/>
    </location>
    <ligand>
        <name>Zn(2+)</name>
        <dbReference type="ChEBI" id="CHEBI:29105"/>
        <label>1</label>
    </ligand>
</feature>
<reference evidence="7" key="1">
    <citation type="submission" date="2015-09" db="EMBL/GenBank/DDBJ databases">
        <authorList>
            <person name="Daims H."/>
        </authorList>
    </citation>
    <scope>NUCLEOTIDE SEQUENCE [LARGE SCALE GENOMIC DNA]</scope>
</reference>
<dbReference type="GO" id="GO:0005524">
    <property type="term" value="F:ATP binding"/>
    <property type="evidence" value="ECO:0007669"/>
    <property type="project" value="UniProtKB-KW"/>
</dbReference>
<dbReference type="GO" id="GO:0016740">
    <property type="term" value="F:transferase activity"/>
    <property type="evidence" value="ECO:0007669"/>
    <property type="project" value="UniProtKB-KW"/>
</dbReference>
<dbReference type="InterPro" id="IPR011063">
    <property type="entry name" value="TilS/TtcA_N"/>
</dbReference>
<feature type="binding site" evidence="2">
    <location>
        <position position="25"/>
    </location>
    <ligand>
        <name>Zn(2+)</name>
        <dbReference type="ChEBI" id="CHEBI:29105"/>
        <label>1</label>
    </ligand>
</feature>
<dbReference type="AlphaFoldDB" id="A0A0S4KW62"/>
<feature type="binding site" evidence="3">
    <location>
        <position position="79"/>
    </location>
    <ligand>
        <name>ATP</name>
        <dbReference type="ChEBI" id="CHEBI:30616"/>
    </ligand>
</feature>
<keyword evidence="1" id="KW-0808">Transferase</keyword>
<feature type="binding site" evidence="2">
    <location>
        <position position="22"/>
    </location>
    <ligand>
        <name>Zn(2+)</name>
        <dbReference type="ChEBI" id="CHEBI:29105"/>
        <label>1</label>
    </ligand>
</feature>
<feature type="binding site" evidence="2">
    <location>
        <position position="6"/>
    </location>
    <ligand>
        <name>Zn(2+)</name>
        <dbReference type="ChEBI" id="CHEBI:29105"/>
        <label>1</label>
    </ligand>
</feature>
<evidence type="ECO:0000256" key="1">
    <source>
        <dbReference type="ARBA" id="ARBA00022679"/>
    </source>
</evidence>
<dbReference type="KEGG" id="nio:NITINOP_2657"/>
<dbReference type="GO" id="GO:0002144">
    <property type="term" value="C:cytosolic tRNA wobble base thiouridylase complex"/>
    <property type="evidence" value="ECO:0007669"/>
    <property type="project" value="TreeGrafter"/>
</dbReference>
<evidence type="ECO:0000259" key="4">
    <source>
        <dbReference type="Pfam" id="PF01171"/>
    </source>
</evidence>
<feature type="binding site" evidence="2">
    <location>
        <position position="297"/>
    </location>
    <ligand>
        <name>Zn(2+)</name>
        <dbReference type="ChEBI" id="CHEBI:29105"/>
        <label>2</label>
    </ligand>
</feature>
<evidence type="ECO:0000256" key="3">
    <source>
        <dbReference type="PIRSR" id="PIRSR004976-51"/>
    </source>
</evidence>
<dbReference type="EMBL" id="LN885086">
    <property type="protein sequence ID" value="CUQ67629.1"/>
    <property type="molecule type" value="Genomic_DNA"/>
</dbReference>
<feature type="binding site" evidence="3">
    <location>
        <position position="165"/>
    </location>
    <ligand>
        <name>ATP</name>
        <dbReference type="ChEBI" id="CHEBI:30616"/>
    </ligand>
</feature>
<dbReference type="CDD" id="cd01993">
    <property type="entry name" value="TtuA-like"/>
    <property type="match status" value="1"/>
</dbReference>
<evidence type="ECO:0000313" key="6">
    <source>
        <dbReference type="EMBL" id="CUQ67629.1"/>
    </source>
</evidence>
<dbReference type="InterPro" id="IPR014729">
    <property type="entry name" value="Rossmann-like_a/b/a_fold"/>
</dbReference>
<dbReference type="Pfam" id="PF01171">
    <property type="entry name" value="ATP_bind_3"/>
    <property type="match status" value="1"/>
</dbReference>
<dbReference type="InterPro" id="IPR054306">
    <property type="entry name" value="TtuA-like_LIM_N"/>
</dbReference>
<dbReference type="STRING" id="1715989.NITINOP_2657"/>
<feature type="binding site" evidence="2">
    <location>
        <position position="300"/>
    </location>
    <ligand>
        <name>Zn(2+)</name>
        <dbReference type="ChEBI" id="CHEBI:29105"/>
        <label>2</label>
    </ligand>
</feature>
<keyword evidence="2" id="KW-0479">Metal-binding</keyword>
<evidence type="ECO:0000259" key="5">
    <source>
        <dbReference type="Pfam" id="PF22082"/>
    </source>
</evidence>
<dbReference type="InterPro" id="IPR035107">
    <property type="entry name" value="tRNA_thiolation_TtcA_Ctu1"/>
</dbReference>
<feature type="domain" description="2-thiouridine synthetase TtuA-like N-terminal LIM" evidence="5">
    <location>
        <begin position="2"/>
        <end position="27"/>
    </location>
</feature>
<feature type="binding site" evidence="3">
    <location>
        <begin position="53"/>
        <end position="55"/>
    </location>
    <ligand>
        <name>ATP</name>
        <dbReference type="ChEBI" id="CHEBI:30616"/>
    </ligand>
</feature>
<dbReference type="RefSeq" id="WP_062486287.1">
    <property type="nucleotide sequence ID" value="NZ_LN885086.1"/>
</dbReference>
<accession>A0A0S4KW62</accession>
<dbReference type="Proteomes" id="UP000066284">
    <property type="component" value="Chromosome 1"/>
</dbReference>
<feature type="binding site" evidence="3">
    <location>
        <position position="59"/>
    </location>
    <ligand>
        <name>ATP</name>
        <dbReference type="ChEBI" id="CHEBI:30616"/>
    </ligand>
</feature>
<keyword evidence="3" id="KW-0547">Nucleotide-binding</keyword>
<dbReference type="SUPFAM" id="SSF52402">
    <property type="entry name" value="Adenine nucleotide alpha hydrolases-like"/>
    <property type="match status" value="1"/>
</dbReference>
<keyword evidence="3" id="KW-0067">ATP-binding</keyword>
<feature type="domain" description="tRNA(Ile)-lysidine/2-thiocytidine synthase N-terminal" evidence="4">
    <location>
        <begin position="50"/>
        <end position="226"/>
    </location>
</feature>
<keyword evidence="2" id="KW-0862">Zinc</keyword>
<dbReference type="Gene3D" id="3.40.50.620">
    <property type="entry name" value="HUPs"/>
    <property type="match status" value="1"/>
</dbReference>
<gene>
    <name evidence="6" type="ORF">NITINOP_2657</name>
</gene>
<sequence length="312" mass="34962">MNCVKCRSTAVIKIPRHHAAFCGLCFIGFTHDQVNRAIKSQAMFAKSDRILVAVSGGKDSLALWHILLTIGYHADALYVHLGISGYSDRSQEKVQRFADIVARPRGATLHIHKVEKEEGAGIRELAELVHRPPCSTCGTLKRYQFNRLALEHGYDVMATGHNLDDEAARLLGNVLHWQTDYLDKQGPVLPASMEGFAKKVKPLYRLTERELAAYCILNKIEYIVDECPMAQGARTLLYKDMLNRLETESPGTKQSFYWGFLEQQRRNTPGRQTMTENDRALLHPCSACGQPTTAALCAYCKLMAKAKQATSH</sequence>
<dbReference type="GO" id="GO:0046872">
    <property type="term" value="F:metal ion binding"/>
    <property type="evidence" value="ECO:0007669"/>
    <property type="project" value="UniProtKB-KW"/>
</dbReference>
<name>A0A0S4KW62_9BACT</name>
<dbReference type="OrthoDB" id="9801054at2"/>